<evidence type="ECO:0000313" key="9">
    <source>
        <dbReference type="Proteomes" id="UP001212803"/>
    </source>
</evidence>
<gene>
    <name evidence="8" type="ORF">O0235_07210</name>
</gene>
<evidence type="ECO:0000256" key="3">
    <source>
        <dbReference type="ARBA" id="ARBA00022475"/>
    </source>
</evidence>
<dbReference type="InterPro" id="IPR036259">
    <property type="entry name" value="MFS_trans_sf"/>
</dbReference>
<evidence type="ECO:0000256" key="2">
    <source>
        <dbReference type="ARBA" id="ARBA00022448"/>
    </source>
</evidence>
<feature type="transmembrane region" description="Helical" evidence="7">
    <location>
        <begin position="368"/>
        <end position="389"/>
    </location>
</feature>
<feature type="transmembrane region" description="Helical" evidence="7">
    <location>
        <begin position="251"/>
        <end position="278"/>
    </location>
</feature>
<feature type="transmembrane region" description="Helical" evidence="7">
    <location>
        <begin position="142"/>
        <end position="165"/>
    </location>
</feature>
<comment type="subcellular location">
    <subcellularLocation>
        <location evidence="1">Cell membrane</location>
        <topology evidence="1">Multi-pass membrane protein</topology>
    </subcellularLocation>
</comment>
<sequence>MAGSKVVDPTPKLPALSLFALAKFTAQAGQNLFFAALLVTAGTANHAAAGLSSFFVAMLLASLAFGVPGGALADRIGPSRGFALGGIARAAVMLAWLLGPKSAMAVPAVVFAYSAVSQVYSPSEMALVRTLGGRRHGAVHSLVLTLQFAGQGLAVAALAPFLWWLGGTPAMAAGAAAVAAVAAAAACGLAVATARLRLELPARGSAFRDTLRFFRRHAIAREAVIALALTSMVVQGSIVALPLYLRNDLAAGSFGAALVVGAAALGVGAGLLAVALRLGPGGASATIRTAVLAMAVGTLALASLDYGLRAALELTEVGPFVDLDLSLGASFAVAVPVAFLLGLAVALALLAARTALTAAAPVAHQSRVFAVQAVLTDAFVVLPLVLFGIGVEVAGARPVLALMGGVAGFAFLVLEGRVVIGWLHAPAREPAPAPVPVERD</sequence>
<dbReference type="Gene3D" id="1.20.1250.20">
    <property type="entry name" value="MFS general substrate transporter like domains"/>
    <property type="match status" value="1"/>
</dbReference>
<protein>
    <recommendedName>
        <fullName evidence="10">MFS transporter</fullName>
    </recommendedName>
</protein>
<keyword evidence="5 7" id="KW-1133">Transmembrane helix</keyword>
<evidence type="ECO:0000256" key="6">
    <source>
        <dbReference type="ARBA" id="ARBA00023136"/>
    </source>
</evidence>
<feature type="transmembrane region" description="Helical" evidence="7">
    <location>
        <begin position="171"/>
        <end position="198"/>
    </location>
</feature>
<evidence type="ECO:0000256" key="4">
    <source>
        <dbReference type="ARBA" id="ARBA00022692"/>
    </source>
</evidence>
<keyword evidence="2" id="KW-0813">Transport</keyword>
<dbReference type="RefSeq" id="WP_270057867.1">
    <property type="nucleotide sequence ID" value="NZ_CP115149.1"/>
</dbReference>
<feature type="transmembrane region" description="Helical" evidence="7">
    <location>
        <begin position="395"/>
        <end position="414"/>
    </location>
</feature>
<feature type="transmembrane region" description="Helical" evidence="7">
    <location>
        <begin position="44"/>
        <end position="67"/>
    </location>
</feature>
<evidence type="ECO:0000256" key="1">
    <source>
        <dbReference type="ARBA" id="ARBA00004651"/>
    </source>
</evidence>
<evidence type="ECO:0008006" key="10">
    <source>
        <dbReference type="Google" id="ProtNLM"/>
    </source>
</evidence>
<dbReference type="SUPFAM" id="SSF103473">
    <property type="entry name" value="MFS general substrate transporter"/>
    <property type="match status" value="1"/>
</dbReference>
<name>A0ABY7MBK4_9CHLR</name>
<reference evidence="8 9" key="1">
    <citation type="journal article" date="2023" name="ISME J.">
        <title>Thermophilic Dehalococcoidia with unusual traits shed light on an unexpected past.</title>
        <authorList>
            <person name="Palmer M."/>
            <person name="Covington J.K."/>
            <person name="Zhou E.M."/>
            <person name="Thomas S.C."/>
            <person name="Habib N."/>
            <person name="Seymour C.O."/>
            <person name="Lai D."/>
            <person name="Johnston J."/>
            <person name="Hashimi A."/>
            <person name="Jiao J.Y."/>
            <person name="Muok A.R."/>
            <person name="Liu L."/>
            <person name="Xian W.D."/>
            <person name="Zhi X.Y."/>
            <person name="Li M.M."/>
            <person name="Silva L.P."/>
            <person name="Bowen B.P."/>
            <person name="Louie K."/>
            <person name="Briegel A."/>
            <person name="Pett-Ridge J."/>
            <person name="Weber P.K."/>
            <person name="Tocheva E.I."/>
            <person name="Woyke T."/>
            <person name="Northen T.R."/>
            <person name="Mayali X."/>
            <person name="Li W.J."/>
            <person name="Hedlund B.P."/>
        </authorList>
    </citation>
    <scope>NUCLEOTIDE SEQUENCE [LARGE SCALE GENOMIC DNA]</scope>
    <source>
        <strain evidence="8 9">YIM 72310</strain>
    </source>
</reference>
<proteinExistence type="predicted"/>
<keyword evidence="9" id="KW-1185">Reference proteome</keyword>
<dbReference type="PANTHER" id="PTHR43266:SF2">
    <property type="entry name" value="MAJOR FACILITATOR SUPERFAMILY (MFS) PROFILE DOMAIN-CONTAINING PROTEIN"/>
    <property type="match status" value="1"/>
</dbReference>
<accession>A0ABY7MBK4</accession>
<keyword evidence="6 7" id="KW-0472">Membrane</keyword>
<dbReference type="PANTHER" id="PTHR43266">
    <property type="entry name" value="MACROLIDE-EFFLUX PROTEIN"/>
    <property type="match status" value="1"/>
</dbReference>
<feature type="transmembrane region" description="Helical" evidence="7">
    <location>
        <begin position="328"/>
        <end position="356"/>
    </location>
</feature>
<keyword evidence="4 7" id="KW-0812">Transmembrane</keyword>
<feature type="transmembrane region" description="Helical" evidence="7">
    <location>
        <begin position="219"/>
        <end position="245"/>
    </location>
</feature>
<dbReference type="EMBL" id="CP115149">
    <property type="protein sequence ID" value="WBL37354.1"/>
    <property type="molecule type" value="Genomic_DNA"/>
</dbReference>
<keyword evidence="3" id="KW-1003">Cell membrane</keyword>
<evidence type="ECO:0000256" key="5">
    <source>
        <dbReference type="ARBA" id="ARBA00022989"/>
    </source>
</evidence>
<dbReference type="Proteomes" id="UP001212803">
    <property type="component" value="Chromosome"/>
</dbReference>
<evidence type="ECO:0000313" key="8">
    <source>
        <dbReference type="EMBL" id="WBL37354.1"/>
    </source>
</evidence>
<evidence type="ECO:0000256" key="7">
    <source>
        <dbReference type="SAM" id="Phobius"/>
    </source>
</evidence>
<feature type="transmembrane region" description="Helical" evidence="7">
    <location>
        <begin position="290"/>
        <end position="308"/>
    </location>
</feature>
<organism evidence="8 9">
    <name type="scientific">Tepidiforma flava</name>
    <dbReference type="NCBI Taxonomy" id="3004094"/>
    <lineage>
        <taxon>Bacteria</taxon>
        <taxon>Bacillati</taxon>
        <taxon>Chloroflexota</taxon>
        <taxon>Tepidiformia</taxon>
        <taxon>Tepidiformales</taxon>
        <taxon>Tepidiformaceae</taxon>
        <taxon>Tepidiforma</taxon>
    </lineage>
</organism>